<dbReference type="EMBL" id="CAEZSR010000081">
    <property type="protein sequence ID" value="CAB4567250.1"/>
    <property type="molecule type" value="Genomic_DNA"/>
</dbReference>
<dbReference type="PANTHER" id="PTHR43433:SF5">
    <property type="entry name" value="AB HYDROLASE-1 DOMAIN-CONTAINING PROTEIN"/>
    <property type="match status" value="1"/>
</dbReference>
<gene>
    <name evidence="2" type="ORF">UFOPK1493_02166</name>
</gene>
<feature type="domain" description="AB hydrolase-1" evidence="1">
    <location>
        <begin position="4"/>
        <end position="220"/>
    </location>
</feature>
<sequence>MGAESWAPVRSLLESSFDVIVMEPRGAGRSDKPDTAYTGQLMAADVAAVLDDLGLDSVHLAGISMGGMIAQQYVVRCPSRVRSLALITTYASCDEWSRRVFDARIELIRRLGLADQFMVSVLFLTGPALARRRPDLLNWLERRYVSNPPDPVGFLRQIEFCRSHDLAAELAGLDVPTTVISAADDLLTTAAQGRELAGLIPAACYVEVPDATHLLAAEHPERLARLLSDLASR</sequence>
<dbReference type="InterPro" id="IPR029058">
    <property type="entry name" value="AB_hydrolase_fold"/>
</dbReference>
<dbReference type="PANTHER" id="PTHR43433">
    <property type="entry name" value="HYDROLASE, ALPHA/BETA FOLD FAMILY PROTEIN"/>
    <property type="match status" value="1"/>
</dbReference>
<dbReference type="InterPro" id="IPR000073">
    <property type="entry name" value="AB_hydrolase_1"/>
</dbReference>
<reference evidence="2" key="1">
    <citation type="submission" date="2020-05" db="EMBL/GenBank/DDBJ databases">
        <authorList>
            <person name="Chiriac C."/>
            <person name="Salcher M."/>
            <person name="Ghai R."/>
            <person name="Kavagutti S V."/>
        </authorList>
    </citation>
    <scope>NUCLEOTIDE SEQUENCE</scope>
</reference>
<accession>A0A6J6DSJ2</accession>
<dbReference type="AlphaFoldDB" id="A0A6J6DSJ2"/>
<name>A0A6J6DSJ2_9ZZZZ</name>
<protein>
    <submittedName>
        <fullName evidence="2">Unannotated protein</fullName>
    </submittedName>
</protein>
<dbReference type="Pfam" id="PF00561">
    <property type="entry name" value="Abhydrolase_1"/>
    <property type="match status" value="1"/>
</dbReference>
<evidence type="ECO:0000259" key="1">
    <source>
        <dbReference type="Pfam" id="PF00561"/>
    </source>
</evidence>
<dbReference type="InterPro" id="IPR050471">
    <property type="entry name" value="AB_hydrolase"/>
</dbReference>
<dbReference type="PRINTS" id="PR00111">
    <property type="entry name" value="ABHYDROLASE"/>
</dbReference>
<proteinExistence type="predicted"/>
<dbReference type="Gene3D" id="3.40.50.1820">
    <property type="entry name" value="alpha/beta hydrolase"/>
    <property type="match status" value="1"/>
</dbReference>
<dbReference type="SUPFAM" id="SSF53474">
    <property type="entry name" value="alpha/beta-Hydrolases"/>
    <property type="match status" value="1"/>
</dbReference>
<organism evidence="2">
    <name type="scientific">freshwater metagenome</name>
    <dbReference type="NCBI Taxonomy" id="449393"/>
    <lineage>
        <taxon>unclassified sequences</taxon>
        <taxon>metagenomes</taxon>
        <taxon>ecological metagenomes</taxon>
    </lineage>
</organism>
<evidence type="ECO:0000313" key="2">
    <source>
        <dbReference type="EMBL" id="CAB4567250.1"/>
    </source>
</evidence>